<proteinExistence type="predicted"/>
<organism evidence="1 2">
    <name type="scientific">Scandinavium goeteborgense</name>
    <dbReference type="NCBI Taxonomy" id="1851514"/>
    <lineage>
        <taxon>Bacteria</taxon>
        <taxon>Pseudomonadati</taxon>
        <taxon>Pseudomonadota</taxon>
        <taxon>Gammaproteobacteria</taxon>
        <taxon>Enterobacterales</taxon>
        <taxon>Enterobacteriaceae</taxon>
        <taxon>Scandinavium</taxon>
    </lineage>
</organism>
<accession>A0A4R6DW07</accession>
<protein>
    <submittedName>
        <fullName evidence="1">Uncharacterized protein DUF905</fullName>
    </submittedName>
</protein>
<evidence type="ECO:0000313" key="1">
    <source>
        <dbReference type="EMBL" id="TDN48839.1"/>
    </source>
</evidence>
<comment type="caution">
    <text evidence="1">The sequence shown here is derived from an EMBL/GenBank/DDBJ whole genome shotgun (WGS) entry which is preliminary data.</text>
</comment>
<gene>
    <name evidence="1" type="ORF">EC847_1255</name>
</gene>
<dbReference type="RefSeq" id="WP_133462352.1">
    <property type="nucleotide sequence ID" value="NZ_SNVX01000025.1"/>
</dbReference>
<evidence type="ECO:0000313" key="2">
    <source>
        <dbReference type="Proteomes" id="UP000295530"/>
    </source>
</evidence>
<dbReference type="AlphaFoldDB" id="A0A4R6DW07"/>
<keyword evidence="2" id="KW-1185">Reference proteome</keyword>
<dbReference type="Proteomes" id="UP000295530">
    <property type="component" value="Unassembled WGS sequence"/>
</dbReference>
<dbReference type="EMBL" id="SNVX01000025">
    <property type="protein sequence ID" value="TDN48839.1"/>
    <property type="molecule type" value="Genomic_DNA"/>
</dbReference>
<name>A0A4R6DW07_SCAGO</name>
<dbReference type="OrthoDB" id="6607806at2"/>
<sequence length="65" mass="7680">MKDKFQNLPALLDSVTLKVANITKYGDNQVEIRDAKTKQLIWRAWDFEPGFEADFAAQIEFYRKR</sequence>
<reference evidence="1 2" key="1">
    <citation type="submission" date="2019-03" db="EMBL/GenBank/DDBJ databases">
        <title>Genomic analyses of the natural microbiome of Caenorhabditis elegans.</title>
        <authorList>
            <person name="Samuel B."/>
        </authorList>
    </citation>
    <scope>NUCLEOTIDE SEQUENCE [LARGE SCALE GENOMIC DNA]</scope>
    <source>
        <strain evidence="1 2">BIGb0156</strain>
    </source>
</reference>